<evidence type="ECO:0000256" key="19">
    <source>
        <dbReference type="ARBA" id="ARBA00030729"/>
    </source>
</evidence>
<comment type="caution">
    <text evidence="25">The sequence shown here is derived from an EMBL/GenBank/DDBJ whole genome shotgun (WGS) entry which is preliminary data.</text>
</comment>
<evidence type="ECO:0000256" key="15">
    <source>
        <dbReference type="ARBA" id="ARBA00022946"/>
    </source>
</evidence>
<proteinExistence type="inferred from homology"/>
<dbReference type="GO" id="GO:0005634">
    <property type="term" value="C:nucleus"/>
    <property type="evidence" value="ECO:0007669"/>
    <property type="project" value="UniProtKB-SubCell"/>
</dbReference>
<protein>
    <recommendedName>
        <fullName evidence="7">Zinc phosphodiesterase ELAC protein 2</fullName>
        <ecNumber evidence="6">3.1.26.11</ecNumber>
    </recommendedName>
    <alternativeName>
        <fullName evidence="21">ElaC homolog protein 2</fullName>
    </alternativeName>
    <alternativeName>
        <fullName evidence="19">Ribonuclease Z 2</fullName>
    </alternativeName>
    <alternativeName>
        <fullName evidence="20">tRNA 3 endonuclease 2</fullName>
    </alternativeName>
    <alternativeName>
        <fullName evidence="18">tRNase Z 2</fullName>
    </alternativeName>
</protein>
<dbReference type="GO" id="GO:0042645">
    <property type="term" value="C:mitochondrial nucleoid"/>
    <property type="evidence" value="ECO:0007669"/>
    <property type="project" value="UniProtKB-ARBA"/>
</dbReference>
<organism evidence="25 26">
    <name type="scientific">Asbolus verrucosus</name>
    <name type="common">Desert ironclad beetle</name>
    <dbReference type="NCBI Taxonomy" id="1661398"/>
    <lineage>
        <taxon>Eukaryota</taxon>
        <taxon>Metazoa</taxon>
        <taxon>Ecdysozoa</taxon>
        <taxon>Arthropoda</taxon>
        <taxon>Hexapoda</taxon>
        <taxon>Insecta</taxon>
        <taxon>Pterygota</taxon>
        <taxon>Neoptera</taxon>
        <taxon>Endopterygota</taxon>
        <taxon>Coleoptera</taxon>
        <taxon>Polyphaga</taxon>
        <taxon>Cucujiformia</taxon>
        <taxon>Tenebrionidae</taxon>
        <taxon>Pimeliinae</taxon>
        <taxon>Asbolus</taxon>
    </lineage>
</organism>
<evidence type="ECO:0000256" key="13">
    <source>
        <dbReference type="ARBA" id="ARBA00022801"/>
    </source>
</evidence>
<dbReference type="Gene3D" id="3.60.15.10">
    <property type="entry name" value="Ribonuclease Z/Hydroxyacylglutathione hydrolase-like"/>
    <property type="match status" value="3"/>
</dbReference>
<keyword evidence="10" id="KW-0540">Nuclease</keyword>
<comment type="cofactor">
    <cofactor evidence="2">
        <name>Zn(2+)</name>
        <dbReference type="ChEBI" id="CHEBI:29105"/>
    </cofactor>
</comment>
<comment type="function">
    <text evidence="22">Zinc phosphodiesterase, which displays mitochondrial tRNA 3'-processing endonuclease activity. Involved in tRNA maturation, by removing a 3'-trailer from precursor tRNA. Associates with mitochondrial DNA complexes at the nucleoids to initiate RNA processing and ribosome assembly.</text>
</comment>
<keyword evidence="17" id="KW-0539">Nucleus</keyword>
<keyword evidence="16" id="KW-0496">Mitochondrion</keyword>
<comment type="catalytic activity">
    <reaction evidence="1">
        <text>Endonucleolytic cleavage of RNA, removing extra 3' nucleotides from tRNA precursor, generating 3' termini of tRNAs. A 3'-hydroxy group is left at the tRNA terminus and a 5'-phosphoryl group is left at the trailer molecule.</text>
        <dbReference type="EC" id="3.1.26.11"/>
    </reaction>
</comment>
<evidence type="ECO:0000256" key="18">
    <source>
        <dbReference type="ARBA" id="ARBA00030689"/>
    </source>
</evidence>
<evidence type="ECO:0000256" key="2">
    <source>
        <dbReference type="ARBA" id="ARBA00001947"/>
    </source>
</evidence>
<dbReference type="Pfam" id="PF23023">
    <property type="entry name" value="Anti-Pycsar_Apyc1"/>
    <property type="match status" value="1"/>
</dbReference>
<evidence type="ECO:0000256" key="4">
    <source>
        <dbReference type="ARBA" id="ARBA00004305"/>
    </source>
</evidence>
<name>A0A482VHN7_ASBVE</name>
<comment type="subunit">
    <text evidence="23">Homodimer. Interacts with PTCD1.</text>
</comment>
<keyword evidence="15" id="KW-0809">Transit peptide</keyword>
<accession>A0A482VHN7</accession>
<dbReference type="CDD" id="cd07718">
    <property type="entry name" value="RNaseZ_ELAC1_ELAC2-C-term-like_MBL-fold"/>
    <property type="match status" value="1"/>
</dbReference>
<dbReference type="PANTHER" id="PTHR12553">
    <property type="entry name" value="ZINC PHOSPHODIESTERASE ELAC PROTEIN 2"/>
    <property type="match status" value="1"/>
</dbReference>
<keyword evidence="14" id="KW-0862">Zinc</keyword>
<evidence type="ECO:0000256" key="17">
    <source>
        <dbReference type="ARBA" id="ARBA00023242"/>
    </source>
</evidence>
<evidence type="ECO:0000313" key="25">
    <source>
        <dbReference type="EMBL" id="RZC32305.1"/>
    </source>
</evidence>
<evidence type="ECO:0000256" key="7">
    <source>
        <dbReference type="ARBA" id="ARBA00013357"/>
    </source>
</evidence>
<keyword evidence="26" id="KW-1185">Reference proteome</keyword>
<evidence type="ECO:0000256" key="10">
    <source>
        <dbReference type="ARBA" id="ARBA00022722"/>
    </source>
</evidence>
<evidence type="ECO:0000256" key="12">
    <source>
        <dbReference type="ARBA" id="ARBA00022759"/>
    </source>
</evidence>
<keyword evidence="9" id="KW-0819">tRNA processing</keyword>
<dbReference type="PANTHER" id="PTHR12553:SF49">
    <property type="entry name" value="ZINC PHOSPHODIESTERASE ELAC PROTEIN 2"/>
    <property type="match status" value="1"/>
</dbReference>
<dbReference type="GO" id="GO:1990180">
    <property type="term" value="P:mitochondrial tRNA 3'-end processing"/>
    <property type="evidence" value="ECO:0007669"/>
    <property type="project" value="TreeGrafter"/>
</dbReference>
<dbReference type="GO" id="GO:0046872">
    <property type="term" value="F:metal ion binding"/>
    <property type="evidence" value="ECO:0007669"/>
    <property type="project" value="UniProtKB-KW"/>
</dbReference>
<sequence length="828" mass="93685">MSVRASSSQLRHYAKLLNSNLHNLLKTMPKEKKHIPEAQKQRKRIKEKFSKYSPGKVTLQVLGSGAEGAPRSLYVFSDQSRYLFNCGEGTQRLAHEHKMKLAKLEHIFITQPTWANIGGLPGAALTIQDVGVPQITLHGPQGLQEIFIATRRFVVIKDLEICVAECNENTNFEDNVMKVKYVPISRNCSISSENGGENFSTSPIQEDDIDYYAHEHSGRRKSPPKISESSKLMLQEIKARGVSMAYICQLQPRPGALCLDKCVKFGVPPGPLLGKLKSGEDVTLAGGKVVKASDVCDPDDPGPVFIVLECPSEEYLDSLVENEAFKRHQSTATRDEDVAHTVIHFTPQRIMDHPKYKEWVERFTPSTHHVVLNETNTCMGSSAVHRIQHKLNLLSNSIFPLLGDHGTEMIIEQSVDPPQPKKIKPDSPALPIESLSVKSRPSSPLEHYIYTNTLFNYHLRPKKGCDKSVELKLAPSEFIEETMAVENFPQVLHEVTQQVGQKQRHLAIREFPKLLFLGTGSSIPNKTRNTSGMLLEIDENRVIVMDCGEGTFGQIVRFYGHDKAYEILSNIKAVYISHLHADHHLGLIGLLQGRRNALKALKLESQPLFLFAPKQIVWWLSFYDKCFESIREEFVLVPNGELFLNNHELDENLERKVLEALQMRDVSTCYVKHCPNAFGVSLTQRNGYKITYSGDTMPSDSLVELGQNSDLLIHEATMEDELAAEAVIKMHSTTSQAIEIGRRMNAKYTLLTHFSQRYAKLPRFNENFSENVGIAFDNMRVRLDELPLLPLLYPALKLMFAEYYEELEHKAAKRQLKIEREKEALQQN</sequence>
<evidence type="ECO:0000256" key="20">
    <source>
        <dbReference type="ARBA" id="ARBA00032104"/>
    </source>
</evidence>
<evidence type="ECO:0000256" key="5">
    <source>
        <dbReference type="ARBA" id="ARBA00007823"/>
    </source>
</evidence>
<comment type="subcellular location">
    <subcellularLocation>
        <location evidence="4">Mitochondrion matrix</location>
    </subcellularLocation>
    <subcellularLocation>
        <location evidence="3">Nucleus</location>
    </subcellularLocation>
</comment>
<evidence type="ECO:0000259" key="24">
    <source>
        <dbReference type="Pfam" id="PF13691"/>
    </source>
</evidence>
<dbReference type="EC" id="3.1.26.11" evidence="6"/>
<dbReference type="STRING" id="1661398.A0A482VHN7"/>
<reference evidence="25 26" key="1">
    <citation type="submission" date="2017-03" db="EMBL/GenBank/DDBJ databases">
        <title>Genome of the blue death feigning beetle - Asbolus verrucosus.</title>
        <authorList>
            <person name="Rider S.D."/>
        </authorList>
    </citation>
    <scope>NUCLEOTIDE SEQUENCE [LARGE SCALE GENOMIC DNA]</scope>
    <source>
        <strain evidence="25">Butters</strain>
        <tissue evidence="25">Head and leg muscle</tissue>
    </source>
</reference>
<dbReference type="AlphaFoldDB" id="A0A482VHN7"/>
<evidence type="ECO:0000256" key="14">
    <source>
        <dbReference type="ARBA" id="ARBA00022833"/>
    </source>
</evidence>
<dbReference type="InterPro" id="IPR047151">
    <property type="entry name" value="RNZ2-like"/>
</dbReference>
<evidence type="ECO:0000256" key="21">
    <source>
        <dbReference type="ARBA" id="ARBA00032616"/>
    </source>
</evidence>
<dbReference type="SUPFAM" id="SSF56281">
    <property type="entry name" value="Metallo-hydrolase/oxidoreductase"/>
    <property type="match status" value="2"/>
</dbReference>
<evidence type="ECO:0000256" key="1">
    <source>
        <dbReference type="ARBA" id="ARBA00000402"/>
    </source>
</evidence>
<dbReference type="OrthoDB" id="527344at2759"/>
<evidence type="ECO:0000256" key="8">
    <source>
        <dbReference type="ARBA" id="ARBA00022553"/>
    </source>
</evidence>
<evidence type="ECO:0000256" key="9">
    <source>
        <dbReference type="ARBA" id="ARBA00022694"/>
    </source>
</evidence>
<comment type="similarity">
    <text evidence="5">Belongs to the RNase Z family.</text>
</comment>
<evidence type="ECO:0000313" key="26">
    <source>
        <dbReference type="Proteomes" id="UP000292052"/>
    </source>
</evidence>
<dbReference type="EMBL" id="QDEB01098152">
    <property type="protein sequence ID" value="RZC32305.1"/>
    <property type="molecule type" value="Genomic_DNA"/>
</dbReference>
<gene>
    <name evidence="25" type="ORF">BDFB_002813</name>
</gene>
<dbReference type="Pfam" id="PF13691">
    <property type="entry name" value="Lactamase_B_4"/>
    <property type="match status" value="1"/>
</dbReference>
<keyword evidence="11" id="KW-0479">Metal-binding</keyword>
<dbReference type="FunFam" id="3.60.15.10:FF:000014">
    <property type="entry name" value="Zinc phosphodiesterase ELAC protein 2"/>
    <property type="match status" value="1"/>
</dbReference>
<evidence type="ECO:0000256" key="16">
    <source>
        <dbReference type="ARBA" id="ARBA00023128"/>
    </source>
</evidence>
<evidence type="ECO:0000256" key="3">
    <source>
        <dbReference type="ARBA" id="ARBA00004123"/>
    </source>
</evidence>
<evidence type="ECO:0000256" key="23">
    <source>
        <dbReference type="ARBA" id="ARBA00047136"/>
    </source>
</evidence>
<keyword evidence="8" id="KW-0597">Phosphoprotein</keyword>
<evidence type="ECO:0000256" key="6">
    <source>
        <dbReference type="ARBA" id="ARBA00012477"/>
    </source>
</evidence>
<keyword evidence="12" id="KW-0255">Endonuclease</keyword>
<evidence type="ECO:0000256" key="11">
    <source>
        <dbReference type="ARBA" id="ARBA00022723"/>
    </source>
</evidence>
<dbReference type="Proteomes" id="UP000292052">
    <property type="component" value="Unassembled WGS sequence"/>
</dbReference>
<keyword evidence="13" id="KW-0378">Hydrolase</keyword>
<feature type="domain" description="tRNase Z endonuclease" evidence="24">
    <location>
        <begin position="72"/>
        <end position="119"/>
    </location>
</feature>
<dbReference type="InterPro" id="IPR027794">
    <property type="entry name" value="tRNase_Z_dom"/>
</dbReference>
<dbReference type="InterPro" id="IPR036866">
    <property type="entry name" value="RibonucZ/Hydroxyglut_hydro"/>
</dbReference>
<evidence type="ECO:0000256" key="22">
    <source>
        <dbReference type="ARBA" id="ARBA00046098"/>
    </source>
</evidence>
<dbReference type="GO" id="GO:0042781">
    <property type="term" value="F:3'-tRNA processing endoribonuclease activity"/>
    <property type="evidence" value="ECO:0007669"/>
    <property type="project" value="UniProtKB-EC"/>
</dbReference>